<gene>
    <name evidence="1" type="ORF">HHI36_008619</name>
</gene>
<name>A0ABD2MTR1_9CUCU</name>
<proteinExistence type="predicted"/>
<evidence type="ECO:0000313" key="1">
    <source>
        <dbReference type="EMBL" id="KAL3269554.1"/>
    </source>
</evidence>
<reference evidence="1 2" key="1">
    <citation type="journal article" date="2021" name="BMC Biol.">
        <title>Horizontally acquired antibacterial genes associated with adaptive radiation of ladybird beetles.</title>
        <authorList>
            <person name="Li H.S."/>
            <person name="Tang X.F."/>
            <person name="Huang Y.H."/>
            <person name="Xu Z.Y."/>
            <person name="Chen M.L."/>
            <person name="Du X.Y."/>
            <person name="Qiu B.Y."/>
            <person name="Chen P.T."/>
            <person name="Zhang W."/>
            <person name="Slipinski A."/>
            <person name="Escalona H.E."/>
            <person name="Waterhouse R.M."/>
            <person name="Zwick A."/>
            <person name="Pang H."/>
        </authorList>
    </citation>
    <scope>NUCLEOTIDE SEQUENCE [LARGE SCALE GENOMIC DNA]</scope>
    <source>
        <strain evidence="1">SYSU2018</strain>
    </source>
</reference>
<feature type="non-terminal residue" evidence="1">
    <location>
        <position position="1"/>
    </location>
</feature>
<evidence type="ECO:0000313" key="2">
    <source>
        <dbReference type="Proteomes" id="UP001516400"/>
    </source>
</evidence>
<sequence>QKYLRRKGNIFVLPPEDPDLAEYECTNRELPLVDSIDEDEGWDSEDGIPLAQQLMKLKGFMYSLLKSFLRHFGSDRFPHKYGLSILGTFSRHRLKICIRGADKNLIGRGSIDYRVNDNIVSAVTKWANSKYLPIARSCSSQFYILCKTICKR</sequence>
<protein>
    <submittedName>
        <fullName evidence="1">Uncharacterized protein</fullName>
    </submittedName>
</protein>
<dbReference type="AlphaFoldDB" id="A0ABD2MTR1"/>
<organism evidence="1 2">
    <name type="scientific">Cryptolaemus montrouzieri</name>
    <dbReference type="NCBI Taxonomy" id="559131"/>
    <lineage>
        <taxon>Eukaryota</taxon>
        <taxon>Metazoa</taxon>
        <taxon>Ecdysozoa</taxon>
        <taxon>Arthropoda</taxon>
        <taxon>Hexapoda</taxon>
        <taxon>Insecta</taxon>
        <taxon>Pterygota</taxon>
        <taxon>Neoptera</taxon>
        <taxon>Endopterygota</taxon>
        <taxon>Coleoptera</taxon>
        <taxon>Polyphaga</taxon>
        <taxon>Cucujiformia</taxon>
        <taxon>Coccinelloidea</taxon>
        <taxon>Coccinellidae</taxon>
        <taxon>Scymninae</taxon>
        <taxon>Scymnini</taxon>
        <taxon>Cryptolaemus</taxon>
    </lineage>
</organism>
<dbReference type="EMBL" id="JABFTP020000021">
    <property type="protein sequence ID" value="KAL3269554.1"/>
    <property type="molecule type" value="Genomic_DNA"/>
</dbReference>
<comment type="caution">
    <text evidence="1">The sequence shown here is derived from an EMBL/GenBank/DDBJ whole genome shotgun (WGS) entry which is preliminary data.</text>
</comment>
<dbReference type="Proteomes" id="UP001516400">
    <property type="component" value="Unassembled WGS sequence"/>
</dbReference>
<keyword evidence="2" id="KW-1185">Reference proteome</keyword>
<accession>A0ABD2MTR1</accession>